<dbReference type="GO" id="GO:0005783">
    <property type="term" value="C:endoplasmic reticulum"/>
    <property type="evidence" value="ECO:0007669"/>
    <property type="project" value="TreeGrafter"/>
</dbReference>
<gene>
    <name evidence="4" type="ORF">scyTo_0011338</name>
</gene>
<dbReference type="Pfam" id="PF09335">
    <property type="entry name" value="VTT_dom"/>
    <property type="match status" value="1"/>
</dbReference>
<keyword evidence="2" id="KW-0472">Membrane</keyword>
<dbReference type="OrthoDB" id="166803at2759"/>
<feature type="domain" description="VTT" evidence="3">
    <location>
        <begin position="86"/>
        <end position="202"/>
    </location>
</feature>
<organism evidence="4 5">
    <name type="scientific">Scyliorhinus torazame</name>
    <name type="common">Cloudy catshark</name>
    <name type="synonym">Catulus torazame</name>
    <dbReference type="NCBI Taxonomy" id="75743"/>
    <lineage>
        <taxon>Eukaryota</taxon>
        <taxon>Metazoa</taxon>
        <taxon>Chordata</taxon>
        <taxon>Craniata</taxon>
        <taxon>Vertebrata</taxon>
        <taxon>Chondrichthyes</taxon>
        <taxon>Elasmobranchii</taxon>
        <taxon>Galeomorphii</taxon>
        <taxon>Galeoidea</taxon>
        <taxon>Carcharhiniformes</taxon>
        <taxon>Scyliorhinidae</taxon>
        <taxon>Scyliorhinus</taxon>
    </lineage>
</organism>
<evidence type="ECO:0000313" key="4">
    <source>
        <dbReference type="EMBL" id="GCB61583.1"/>
    </source>
</evidence>
<dbReference type="InterPro" id="IPR032816">
    <property type="entry name" value="VTT_dom"/>
</dbReference>
<feature type="transmembrane region" description="Helical" evidence="2">
    <location>
        <begin position="30"/>
        <end position="50"/>
    </location>
</feature>
<dbReference type="GO" id="GO:0051480">
    <property type="term" value="P:regulation of cytosolic calcium ion concentration"/>
    <property type="evidence" value="ECO:0007669"/>
    <property type="project" value="TreeGrafter"/>
</dbReference>
<proteinExistence type="predicted"/>
<evidence type="ECO:0000259" key="3">
    <source>
        <dbReference type="Pfam" id="PF09335"/>
    </source>
</evidence>
<dbReference type="AlphaFoldDB" id="A0A401NL24"/>
<dbReference type="OMA" id="CITRVAK"/>
<evidence type="ECO:0000256" key="1">
    <source>
        <dbReference type="SAM" id="MobiDB-lite"/>
    </source>
</evidence>
<sequence length="283" mass="30940">MGPPRVTESGQPGELLFGPSMGLCAQTGALHRPLLLVALVTALGSALLWASRRHLLLWLERQEPRVGILLFTLAFTLISFPWSWGYTLLSLAPGYLYGFQRGLAVVVLGVAVGTLLAHLVTKRCLLAYMTALVRGNAQLSAIIRVLDGTSGLKVVFLARLTPIPFGLQNAVFSVSKLETVQYLVTSTVGLLPSQILNSYLGSTVRTLEDVVNHRGVEGYLAFALQIFISVAMMLYFVRRARQELNKTIEAHNANQPDGEPLPDTKKDTCSTKRINVPLEMDLV</sequence>
<feature type="region of interest" description="Disordered" evidence="1">
    <location>
        <begin position="249"/>
        <end position="269"/>
    </location>
</feature>
<keyword evidence="2" id="KW-1133">Transmembrane helix</keyword>
<feature type="transmembrane region" description="Helical" evidence="2">
    <location>
        <begin position="66"/>
        <end position="86"/>
    </location>
</feature>
<dbReference type="PANTHER" id="PTHR46593:SF1">
    <property type="entry name" value="TRANSMEMBRANE PROTEIN 64"/>
    <property type="match status" value="1"/>
</dbReference>
<feature type="transmembrane region" description="Helical" evidence="2">
    <location>
        <begin position="98"/>
        <end position="120"/>
    </location>
</feature>
<dbReference type="PANTHER" id="PTHR46593">
    <property type="entry name" value="TRANSMEMBRANE PROTEIN 64"/>
    <property type="match status" value="1"/>
</dbReference>
<reference evidence="4 5" key="1">
    <citation type="journal article" date="2018" name="Nat. Ecol. Evol.">
        <title>Shark genomes provide insights into elasmobranch evolution and the origin of vertebrates.</title>
        <authorList>
            <person name="Hara Y"/>
            <person name="Yamaguchi K"/>
            <person name="Onimaru K"/>
            <person name="Kadota M"/>
            <person name="Koyanagi M"/>
            <person name="Keeley SD"/>
            <person name="Tatsumi K"/>
            <person name="Tanaka K"/>
            <person name="Motone F"/>
            <person name="Kageyama Y"/>
            <person name="Nozu R"/>
            <person name="Adachi N"/>
            <person name="Nishimura O"/>
            <person name="Nakagawa R"/>
            <person name="Tanegashima C"/>
            <person name="Kiyatake I"/>
            <person name="Matsumoto R"/>
            <person name="Murakumo K"/>
            <person name="Nishida K"/>
            <person name="Terakita A"/>
            <person name="Kuratani S"/>
            <person name="Sato K"/>
            <person name="Hyodo S Kuraku.S."/>
        </authorList>
    </citation>
    <scope>NUCLEOTIDE SEQUENCE [LARGE SCALE GENOMIC DNA]</scope>
</reference>
<keyword evidence="5" id="KW-1185">Reference proteome</keyword>
<evidence type="ECO:0000313" key="5">
    <source>
        <dbReference type="Proteomes" id="UP000288216"/>
    </source>
</evidence>
<dbReference type="STRING" id="75743.A0A401NL24"/>
<dbReference type="InterPro" id="IPR053069">
    <property type="entry name" value="TVP38/TMEM64"/>
</dbReference>
<dbReference type="EMBL" id="BFAA01005112">
    <property type="protein sequence ID" value="GCB61583.1"/>
    <property type="molecule type" value="Genomic_DNA"/>
</dbReference>
<comment type="caution">
    <text evidence="4">The sequence shown here is derived from an EMBL/GenBank/DDBJ whole genome shotgun (WGS) entry which is preliminary data.</text>
</comment>
<dbReference type="Proteomes" id="UP000288216">
    <property type="component" value="Unassembled WGS sequence"/>
</dbReference>
<evidence type="ECO:0000256" key="2">
    <source>
        <dbReference type="SAM" id="Phobius"/>
    </source>
</evidence>
<feature type="transmembrane region" description="Helical" evidence="2">
    <location>
        <begin position="219"/>
        <end position="237"/>
    </location>
</feature>
<accession>A0A401NL24</accession>
<keyword evidence="2" id="KW-0812">Transmembrane</keyword>
<name>A0A401NL24_SCYTO</name>
<protein>
    <recommendedName>
        <fullName evidence="3">VTT domain-containing protein</fullName>
    </recommendedName>
</protein>